<gene>
    <name evidence="2" type="ORF">GCM10009839_58100</name>
</gene>
<dbReference type="InterPro" id="IPR001466">
    <property type="entry name" value="Beta-lactam-related"/>
</dbReference>
<accession>A0ABP5GGX6</accession>
<evidence type="ECO:0000313" key="2">
    <source>
        <dbReference type="EMBL" id="GAA2046257.1"/>
    </source>
</evidence>
<dbReference type="Proteomes" id="UP001500751">
    <property type="component" value="Unassembled WGS sequence"/>
</dbReference>
<dbReference type="PANTHER" id="PTHR43319:SF3">
    <property type="entry name" value="BETA-LACTAMASE-RELATED DOMAIN-CONTAINING PROTEIN"/>
    <property type="match status" value="1"/>
</dbReference>
<dbReference type="SUPFAM" id="SSF56601">
    <property type="entry name" value="beta-lactamase/transpeptidase-like"/>
    <property type="match status" value="1"/>
</dbReference>
<dbReference type="Pfam" id="PF00144">
    <property type="entry name" value="Beta-lactamase"/>
    <property type="match status" value="1"/>
</dbReference>
<evidence type="ECO:0000313" key="3">
    <source>
        <dbReference type="Proteomes" id="UP001500751"/>
    </source>
</evidence>
<sequence length="368" mass="39014">MAEIQGSYEQRFAAVAETLAEQLDKVDLGASVAVFVGGEPVVDIWGGYFDAARTTPWERDTMTTVNSTTKPMTALCALLLIDRGDLDPDAPVARYWPEFAAAGKENVLVRHVLSHTAGLADWPGTMTVDELYDWDACITRLAAAPPQWEPGTACGYHSMTFGYLIGELVRRISGRSLGTYFADEVAGPLGADFHIGLSAQDEHRVAPLVAPPGLTDEFSSAAAVERDGEPAAGGVRVKDANSVAWHQAEIPAANGIGNARSAALVQAALGNGGVARGARLLSEAGCERAWRPEFSGKDRIITVEQTYSLGFGVFGTTFGWGGWGGSMVMTDPKSHLTVAYVMNQMLDPLTMTDGRGLGLVMAAYGGLT</sequence>
<feature type="domain" description="Beta-lactamase-related" evidence="1">
    <location>
        <begin position="28"/>
        <end position="347"/>
    </location>
</feature>
<dbReference type="GO" id="GO:0016787">
    <property type="term" value="F:hydrolase activity"/>
    <property type="evidence" value="ECO:0007669"/>
    <property type="project" value="UniProtKB-KW"/>
</dbReference>
<comment type="caution">
    <text evidence="2">The sequence shown here is derived from an EMBL/GenBank/DDBJ whole genome shotgun (WGS) entry which is preliminary data.</text>
</comment>
<keyword evidence="2" id="KW-0378">Hydrolase</keyword>
<protein>
    <submittedName>
        <fullName evidence="2">Serine hydrolase domain-containing protein</fullName>
    </submittedName>
</protein>
<organism evidence="2 3">
    <name type="scientific">Catenulispora yoronensis</name>
    <dbReference type="NCBI Taxonomy" id="450799"/>
    <lineage>
        <taxon>Bacteria</taxon>
        <taxon>Bacillati</taxon>
        <taxon>Actinomycetota</taxon>
        <taxon>Actinomycetes</taxon>
        <taxon>Catenulisporales</taxon>
        <taxon>Catenulisporaceae</taxon>
        <taxon>Catenulispora</taxon>
    </lineage>
</organism>
<keyword evidence="3" id="KW-1185">Reference proteome</keyword>
<dbReference type="Gene3D" id="3.40.710.10">
    <property type="entry name" value="DD-peptidase/beta-lactamase superfamily"/>
    <property type="match status" value="1"/>
</dbReference>
<proteinExistence type="predicted"/>
<evidence type="ECO:0000259" key="1">
    <source>
        <dbReference type="Pfam" id="PF00144"/>
    </source>
</evidence>
<dbReference type="PANTHER" id="PTHR43319">
    <property type="entry name" value="BETA-LACTAMASE-RELATED"/>
    <property type="match status" value="1"/>
</dbReference>
<dbReference type="InterPro" id="IPR052907">
    <property type="entry name" value="Beta-lactamase/esterase"/>
</dbReference>
<dbReference type="RefSeq" id="WP_344668852.1">
    <property type="nucleotide sequence ID" value="NZ_BAAAQN010000041.1"/>
</dbReference>
<dbReference type="InterPro" id="IPR012338">
    <property type="entry name" value="Beta-lactam/transpept-like"/>
</dbReference>
<dbReference type="EMBL" id="BAAAQN010000041">
    <property type="protein sequence ID" value="GAA2046257.1"/>
    <property type="molecule type" value="Genomic_DNA"/>
</dbReference>
<reference evidence="3" key="1">
    <citation type="journal article" date="2019" name="Int. J. Syst. Evol. Microbiol.">
        <title>The Global Catalogue of Microorganisms (GCM) 10K type strain sequencing project: providing services to taxonomists for standard genome sequencing and annotation.</title>
        <authorList>
            <consortium name="The Broad Institute Genomics Platform"/>
            <consortium name="The Broad Institute Genome Sequencing Center for Infectious Disease"/>
            <person name="Wu L."/>
            <person name="Ma J."/>
        </authorList>
    </citation>
    <scope>NUCLEOTIDE SEQUENCE [LARGE SCALE GENOMIC DNA]</scope>
    <source>
        <strain evidence="3">JCM 16014</strain>
    </source>
</reference>
<name>A0ABP5GGX6_9ACTN</name>